<protein>
    <submittedName>
        <fullName evidence="2">Uncharacterized protein</fullName>
    </submittedName>
</protein>
<dbReference type="AlphaFoldDB" id="A0A6L2L4W1"/>
<feature type="compositionally biased region" description="Basic and acidic residues" evidence="1">
    <location>
        <begin position="19"/>
        <end position="51"/>
    </location>
</feature>
<dbReference type="EMBL" id="BKCJ010003473">
    <property type="protein sequence ID" value="GEU55295.1"/>
    <property type="molecule type" value="Genomic_DNA"/>
</dbReference>
<reference evidence="2" key="1">
    <citation type="journal article" date="2019" name="Sci. Rep.">
        <title>Draft genome of Tanacetum cinerariifolium, the natural source of mosquito coil.</title>
        <authorList>
            <person name="Yamashiro T."/>
            <person name="Shiraishi A."/>
            <person name="Satake H."/>
            <person name="Nakayama K."/>
        </authorList>
    </citation>
    <scope>NUCLEOTIDE SEQUENCE</scope>
</reference>
<gene>
    <name evidence="2" type="ORF">Tci_027273</name>
</gene>
<comment type="caution">
    <text evidence="2">The sequence shown here is derived from an EMBL/GenBank/DDBJ whole genome shotgun (WGS) entry which is preliminary data.</text>
</comment>
<organism evidence="2">
    <name type="scientific">Tanacetum cinerariifolium</name>
    <name type="common">Dalmatian daisy</name>
    <name type="synonym">Chrysanthemum cinerariifolium</name>
    <dbReference type="NCBI Taxonomy" id="118510"/>
    <lineage>
        <taxon>Eukaryota</taxon>
        <taxon>Viridiplantae</taxon>
        <taxon>Streptophyta</taxon>
        <taxon>Embryophyta</taxon>
        <taxon>Tracheophyta</taxon>
        <taxon>Spermatophyta</taxon>
        <taxon>Magnoliopsida</taxon>
        <taxon>eudicotyledons</taxon>
        <taxon>Gunneridae</taxon>
        <taxon>Pentapetalae</taxon>
        <taxon>asterids</taxon>
        <taxon>campanulids</taxon>
        <taxon>Asterales</taxon>
        <taxon>Asteraceae</taxon>
        <taxon>Asteroideae</taxon>
        <taxon>Anthemideae</taxon>
        <taxon>Anthemidinae</taxon>
        <taxon>Tanacetum</taxon>
    </lineage>
</organism>
<accession>A0A6L2L4W1</accession>
<feature type="region of interest" description="Disordered" evidence="1">
    <location>
        <begin position="19"/>
        <end position="54"/>
    </location>
</feature>
<name>A0A6L2L4W1_TANCI</name>
<evidence type="ECO:0000313" key="2">
    <source>
        <dbReference type="EMBL" id="GEU55295.1"/>
    </source>
</evidence>
<sequence>MKWIESFVSIDVELVKGTKKAAEGNEKAEEGSSKRALGKLEQEDAKRQRIEEENESAELNRCLEIIPDDDVTI</sequence>
<proteinExistence type="predicted"/>
<evidence type="ECO:0000256" key="1">
    <source>
        <dbReference type="SAM" id="MobiDB-lite"/>
    </source>
</evidence>